<dbReference type="PRINTS" id="PR00385">
    <property type="entry name" value="P450"/>
</dbReference>
<dbReference type="GeneID" id="9818160"/>
<dbReference type="PANTHER" id="PTHR24300">
    <property type="entry name" value="CYTOCHROME P450 508A4-RELATED"/>
    <property type="match status" value="1"/>
</dbReference>
<evidence type="ECO:0000256" key="1">
    <source>
        <dbReference type="ARBA" id="ARBA00010617"/>
    </source>
</evidence>
<dbReference type="Proteomes" id="UP000483820">
    <property type="component" value="Chromosome V"/>
</dbReference>
<gene>
    <name evidence="7" type="ORF">GCK72_020130</name>
</gene>
<dbReference type="PROSITE" id="PS00086">
    <property type="entry name" value="CYTOCHROME_P450"/>
    <property type="match status" value="1"/>
</dbReference>
<evidence type="ECO:0000256" key="4">
    <source>
        <dbReference type="ARBA" id="ARBA00023033"/>
    </source>
</evidence>
<dbReference type="EMBL" id="WUAV01000005">
    <property type="protein sequence ID" value="KAF1753573.1"/>
    <property type="molecule type" value="Genomic_DNA"/>
</dbReference>
<proteinExistence type="inferred from homology"/>
<dbReference type="RefSeq" id="XP_053582312.1">
    <property type="nucleotide sequence ID" value="XM_053733399.1"/>
</dbReference>
<name>A0A6A5GFX8_CAERE</name>
<comment type="caution">
    <text evidence="7">The sequence shown here is derived from an EMBL/GenBank/DDBJ whole genome shotgun (WGS) entry which is preliminary data.</text>
</comment>
<feature type="binding site" description="axial binding residue" evidence="5">
    <location>
        <position position="178"/>
    </location>
    <ligand>
        <name>heme</name>
        <dbReference type="ChEBI" id="CHEBI:30413"/>
    </ligand>
    <ligandPart>
        <name>Fe</name>
        <dbReference type="ChEBI" id="CHEBI:18248"/>
    </ligandPart>
</feature>
<dbReference type="Pfam" id="PF00067">
    <property type="entry name" value="p450"/>
    <property type="match status" value="1"/>
</dbReference>
<dbReference type="CTD" id="9818160"/>
<evidence type="ECO:0000256" key="6">
    <source>
        <dbReference type="RuleBase" id="RU000461"/>
    </source>
</evidence>
<dbReference type="InterPro" id="IPR017972">
    <property type="entry name" value="Cyt_P450_CS"/>
</dbReference>
<accession>A0A6A5GFX8</accession>
<keyword evidence="5 6" id="KW-0349">Heme</keyword>
<dbReference type="GO" id="GO:0006082">
    <property type="term" value="P:organic acid metabolic process"/>
    <property type="evidence" value="ECO:0007669"/>
    <property type="project" value="TreeGrafter"/>
</dbReference>
<dbReference type="PANTHER" id="PTHR24300:SF79">
    <property type="entry name" value="CYTOCHROME P450 FAMILY"/>
    <property type="match status" value="1"/>
</dbReference>
<comment type="similarity">
    <text evidence="1 6">Belongs to the cytochrome P450 family.</text>
</comment>
<dbReference type="SUPFAM" id="SSF48264">
    <property type="entry name" value="Cytochrome P450"/>
    <property type="match status" value="1"/>
</dbReference>
<dbReference type="InterPro" id="IPR001128">
    <property type="entry name" value="Cyt_P450"/>
</dbReference>
<dbReference type="GO" id="GO:0020037">
    <property type="term" value="F:heme binding"/>
    <property type="evidence" value="ECO:0007669"/>
    <property type="project" value="InterPro"/>
</dbReference>
<dbReference type="InterPro" id="IPR036396">
    <property type="entry name" value="Cyt_P450_sf"/>
</dbReference>
<dbReference type="InterPro" id="IPR050182">
    <property type="entry name" value="Cytochrome_P450_fam2"/>
</dbReference>
<keyword evidence="2 5" id="KW-0479">Metal-binding</keyword>
<dbReference type="PRINTS" id="PR00463">
    <property type="entry name" value="EP450I"/>
</dbReference>
<dbReference type="AlphaFoldDB" id="A0A6A5GFX8"/>
<dbReference type="GO" id="GO:0005506">
    <property type="term" value="F:iron ion binding"/>
    <property type="evidence" value="ECO:0007669"/>
    <property type="project" value="InterPro"/>
</dbReference>
<keyword evidence="4 6" id="KW-0503">Monooxygenase</keyword>
<keyword evidence="6" id="KW-0560">Oxidoreductase</keyword>
<sequence length="229" mass="26361">MTVPVSFLKKFFKSRWEMLNNVQETAREFSSKDAVKRYNEFKEGNYTVDSENFHDYTEAFLAKIQESARDEVIKLTNNGTRQLTLTDRPSTPYLNAVIGEIQRHTSILNVNFRRINNEPTYMGGHLVDSGALVTAQLNALHLNETVFKNQKEFDPERFLRDEKLLQKVIPFGFGKRSCLGESLARSELYLIFGNLLLRYNFKPTGELSTEELLPYSKNVILLKLIVGVV</sequence>
<dbReference type="GO" id="GO:0005737">
    <property type="term" value="C:cytoplasm"/>
    <property type="evidence" value="ECO:0007669"/>
    <property type="project" value="TreeGrafter"/>
</dbReference>
<dbReference type="GO" id="GO:0016712">
    <property type="term" value="F:oxidoreductase activity, acting on paired donors, with incorporation or reduction of molecular oxygen, reduced flavin or flavoprotein as one donor, and incorporation of one atom of oxygen"/>
    <property type="evidence" value="ECO:0007669"/>
    <property type="project" value="TreeGrafter"/>
</dbReference>
<reference evidence="7 8" key="1">
    <citation type="submission" date="2019-12" db="EMBL/GenBank/DDBJ databases">
        <title>Chromosome-level assembly of the Caenorhabditis remanei genome.</title>
        <authorList>
            <person name="Teterina A.A."/>
            <person name="Willis J.H."/>
            <person name="Phillips P.C."/>
        </authorList>
    </citation>
    <scope>NUCLEOTIDE SEQUENCE [LARGE SCALE GENOMIC DNA]</scope>
    <source>
        <strain evidence="7 8">PX506</strain>
        <tissue evidence="7">Whole organism</tissue>
    </source>
</reference>
<protein>
    <submittedName>
        <fullName evidence="7">Uncharacterized protein</fullName>
    </submittedName>
</protein>
<evidence type="ECO:0000313" key="8">
    <source>
        <dbReference type="Proteomes" id="UP000483820"/>
    </source>
</evidence>
<evidence type="ECO:0000256" key="5">
    <source>
        <dbReference type="PIRSR" id="PIRSR602401-1"/>
    </source>
</evidence>
<evidence type="ECO:0000256" key="3">
    <source>
        <dbReference type="ARBA" id="ARBA00023004"/>
    </source>
</evidence>
<organism evidence="7 8">
    <name type="scientific">Caenorhabditis remanei</name>
    <name type="common">Caenorhabditis vulgaris</name>
    <dbReference type="NCBI Taxonomy" id="31234"/>
    <lineage>
        <taxon>Eukaryota</taxon>
        <taxon>Metazoa</taxon>
        <taxon>Ecdysozoa</taxon>
        <taxon>Nematoda</taxon>
        <taxon>Chromadorea</taxon>
        <taxon>Rhabditida</taxon>
        <taxon>Rhabditina</taxon>
        <taxon>Rhabditomorpha</taxon>
        <taxon>Rhabditoidea</taxon>
        <taxon>Rhabditidae</taxon>
        <taxon>Peloderinae</taxon>
        <taxon>Caenorhabditis</taxon>
    </lineage>
</organism>
<evidence type="ECO:0000313" key="7">
    <source>
        <dbReference type="EMBL" id="KAF1753573.1"/>
    </source>
</evidence>
<dbReference type="GO" id="GO:0006805">
    <property type="term" value="P:xenobiotic metabolic process"/>
    <property type="evidence" value="ECO:0007669"/>
    <property type="project" value="TreeGrafter"/>
</dbReference>
<evidence type="ECO:0000256" key="2">
    <source>
        <dbReference type="ARBA" id="ARBA00022723"/>
    </source>
</evidence>
<comment type="cofactor">
    <cofactor evidence="5">
        <name>heme</name>
        <dbReference type="ChEBI" id="CHEBI:30413"/>
    </cofactor>
</comment>
<dbReference type="Gene3D" id="1.10.630.10">
    <property type="entry name" value="Cytochrome P450"/>
    <property type="match status" value="1"/>
</dbReference>
<dbReference type="KEGG" id="crq:GCK72_020130"/>
<keyword evidence="3 5" id="KW-0408">Iron</keyword>
<dbReference type="InterPro" id="IPR002401">
    <property type="entry name" value="Cyt_P450_E_grp-I"/>
</dbReference>